<feature type="domain" description="RCK C-terminal" evidence="8">
    <location>
        <begin position="371"/>
        <end position="452"/>
    </location>
</feature>
<proteinExistence type="predicted"/>
<dbReference type="SUPFAM" id="SSF51735">
    <property type="entry name" value="NAD(P)-binding Rossmann-fold domains"/>
    <property type="match status" value="2"/>
</dbReference>
<dbReference type="GO" id="GO:0005886">
    <property type="term" value="C:plasma membrane"/>
    <property type="evidence" value="ECO:0007669"/>
    <property type="project" value="InterPro"/>
</dbReference>
<sequence length="452" mass="49345">MKIIIVGIGKVGYTLAKHLSAEGNDVAVIDKSQEAADKGGDSLDIMCLRGSGLSTRALLDAGVRETDLIIATTPSDEINMLCCLTAKRLGAKHTVARIRDPEYAHEVSVLKQELGLNMIINPELEAANEIGRVLRFPTAINVETFAARKVELVAFRVVKGDKIVGKNLAGIMNDIKFPILFCTAVRGDEVIIPDGNFVPAEGDLMYIAGKPSAITDFFKYEGKYQKQVKTAVIVGGGRIAYYLGLGMSRLGMKIKIIEQNKKRCQELDELLPDCIIIHGDGTDEQILEEEHLEAAGAVVTLTGRDEENLLTALYASRLRVPKVIAKINRGNYEGIIKEMGVDSIISPKNITAAQIIRYVRALRNTIGSNVETLHKIADGRAEALEFVAGESTWNLGVPFKDIRFKKNFLVAAIVRNGNIIIPTGNDCIMAKDNVIVISRSSNVNDLNDVFEV</sequence>
<accession>A0A7G9G0K1</accession>
<evidence type="ECO:0000256" key="3">
    <source>
        <dbReference type="ARBA" id="ARBA00022538"/>
    </source>
</evidence>
<keyword evidence="5" id="KW-0520">NAD</keyword>
<keyword evidence="2" id="KW-0813">Transport</keyword>
<evidence type="ECO:0000256" key="4">
    <source>
        <dbReference type="ARBA" id="ARBA00022958"/>
    </source>
</evidence>
<name>A0A7G9G0K1_9FIRM</name>
<dbReference type="InterPro" id="IPR006037">
    <property type="entry name" value="RCK_C"/>
</dbReference>
<dbReference type="Pfam" id="PF02080">
    <property type="entry name" value="TrkA_C"/>
    <property type="match status" value="2"/>
</dbReference>
<dbReference type="InterPro" id="IPR006036">
    <property type="entry name" value="K_uptake_TrkA"/>
</dbReference>
<dbReference type="Pfam" id="PF02254">
    <property type="entry name" value="TrkA_N"/>
    <property type="match status" value="2"/>
</dbReference>
<feature type="domain" description="RCK C-terminal" evidence="8">
    <location>
        <begin position="140"/>
        <end position="223"/>
    </location>
</feature>
<gene>
    <name evidence="9" type="primary">trkA</name>
    <name evidence="9" type="ORF">H9Q78_07455</name>
</gene>
<dbReference type="RefSeq" id="WP_249300614.1">
    <property type="nucleotide sequence ID" value="NZ_CP060634.1"/>
</dbReference>
<evidence type="ECO:0000259" key="8">
    <source>
        <dbReference type="PROSITE" id="PS51202"/>
    </source>
</evidence>
<dbReference type="Proteomes" id="UP000515823">
    <property type="component" value="Chromosome"/>
</dbReference>
<keyword evidence="6" id="KW-0406">Ion transport</keyword>
<keyword evidence="4" id="KW-0630">Potassium</keyword>
<dbReference type="Gene3D" id="3.30.70.1450">
    <property type="entry name" value="Regulator of K+ conductance, C-terminal domain"/>
    <property type="match status" value="2"/>
</dbReference>
<dbReference type="PANTHER" id="PTHR43833:SF5">
    <property type="entry name" value="TRK SYSTEM POTASSIUM UPTAKE PROTEIN TRKA"/>
    <property type="match status" value="1"/>
</dbReference>
<dbReference type="EMBL" id="CP060634">
    <property type="protein sequence ID" value="QNM04333.1"/>
    <property type="molecule type" value="Genomic_DNA"/>
</dbReference>
<evidence type="ECO:0000256" key="2">
    <source>
        <dbReference type="ARBA" id="ARBA00022448"/>
    </source>
</evidence>
<dbReference type="NCBIfam" id="NF007031">
    <property type="entry name" value="PRK09496.1-2"/>
    <property type="match status" value="1"/>
</dbReference>
<dbReference type="InterPro" id="IPR036721">
    <property type="entry name" value="RCK_C_sf"/>
</dbReference>
<dbReference type="InterPro" id="IPR036291">
    <property type="entry name" value="NAD(P)-bd_dom_sf"/>
</dbReference>
<dbReference type="PROSITE" id="PS51202">
    <property type="entry name" value="RCK_C"/>
    <property type="match status" value="2"/>
</dbReference>
<dbReference type="GO" id="GO:0015079">
    <property type="term" value="F:potassium ion transmembrane transporter activity"/>
    <property type="evidence" value="ECO:0007669"/>
    <property type="project" value="InterPro"/>
</dbReference>
<dbReference type="PANTHER" id="PTHR43833">
    <property type="entry name" value="POTASSIUM CHANNEL PROTEIN 2-RELATED-RELATED"/>
    <property type="match status" value="1"/>
</dbReference>
<dbReference type="InterPro" id="IPR050721">
    <property type="entry name" value="Trk_Ktr_HKT_K-transport"/>
</dbReference>
<dbReference type="NCBIfam" id="NF007041">
    <property type="entry name" value="PRK09496.3-4"/>
    <property type="match status" value="1"/>
</dbReference>
<dbReference type="SUPFAM" id="SSF116726">
    <property type="entry name" value="TrkA C-terminal domain-like"/>
    <property type="match status" value="2"/>
</dbReference>
<evidence type="ECO:0000256" key="5">
    <source>
        <dbReference type="ARBA" id="ARBA00023027"/>
    </source>
</evidence>
<evidence type="ECO:0000259" key="7">
    <source>
        <dbReference type="PROSITE" id="PS51201"/>
    </source>
</evidence>
<evidence type="ECO:0000313" key="9">
    <source>
        <dbReference type="EMBL" id="QNM04333.1"/>
    </source>
</evidence>
<evidence type="ECO:0000256" key="1">
    <source>
        <dbReference type="ARBA" id="ARBA00017378"/>
    </source>
</evidence>
<feature type="domain" description="RCK N-terminal" evidence="7">
    <location>
        <begin position="228"/>
        <end position="345"/>
    </location>
</feature>
<keyword evidence="10" id="KW-1185">Reference proteome</keyword>
<dbReference type="PRINTS" id="PR00335">
    <property type="entry name" value="KUPTAKETRKA"/>
</dbReference>
<dbReference type="InterPro" id="IPR003148">
    <property type="entry name" value="RCK_N"/>
</dbReference>
<dbReference type="NCBIfam" id="NF007039">
    <property type="entry name" value="PRK09496.3-2"/>
    <property type="match status" value="1"/>
</dbReference>
<dbReference type="AlphaFoldDB" id="A0A7G9G0K1"/>
<evidence type="ECO:0000256" key="6">
    <source>
        <dbReference type="ARBA" id="ARBA00023065"/>
    </source>
</evidence>
<protein>
    <recommendedName>
        <fullName evidence="1">Trk system potassium uptake protein TrkA</fullName>
    </recommendedName>
</protein>
<evidence type="ECO:0000313" key="10">
    <source>
        <dbReference type="Proteomes" id="UP000515823"/>
    </source>
</evidence>
<dbReference type="NCBIfam" id="NF007033">
    <property type="entry name" value="PRK09496.1-5"/>
    <property type="match status" value="1"/>
</dbReference>
<keyword evidence="3" id="KW-0633">Potassium transport</keyword>
<organism evidence="9 10">
    <name type="scientific">Qiania dongpingensis</name>
    <dbReference type="NCBI Taxonomy" id="2763669"/>
    <lineage>
        <taxon>Bacteria</taxon>
        <taxon>Bacillati</taxon>
        <taxon>Bacillota</taxon>
        <taxon>Clostridia</taxon>
        <taxon>Lachnospirales</taxon>
        <taxon>Lachnospiraceae</taxon>
        <taxon>Qiania</taxon>
    </lineage>
</organism>
<dbReference type="PROSITE" id="PS51201">
    <property type="entry name" value="RCK_N"/>
    <property type="match status" value="2"/>
</dbReference>
<dbReference type="Gene3D" id="3.40.50.720">
    <property type="entry name" value="NAD(P)-binding Rossmann-like Domain"/>
    <property type="match status" value="2"/>
</dbReference>
<reference evidence="9 10" key="1">
    <citation type="submission" date="2020-08" db="EMBL/GenBank/DDBJ databases">
        <authorList>
            <person name="Liu C."/>
            <person name="Sun Q."/>
        </authorList>
    </citation>
    <scope>NUCLEOTIDE SEQUENCE [LARGE SCALE GENOMIC DNA]</scope>
    <source>
        <strain evidence="9 10">NSJ-38</strain>
    </source>
</reference>
<feature type="domain" description="RCK N-terminal" evidence="7">
    <location>
        <begin position="1"/>
        <end position="124"/>
    </location>
</feature>
<dbReference type="KEGG" id="qdo:H9Q78_07455"/>